<protein>
    <submittedName>
        <fullName evidence="4">Uncharacterized protein</fullName>
    </submittedName>
</protein>
<organism evidence="4 5">
    <name type="scientific">Papaver somniferum</name>
    <name type="common">Opium poppy</name>
    <dbReference type="NCBI Taxonomy" id="3469"/>
    <lineage>
        <taxon>Eukaryota</taxon>
        <taxon>Viridiplantae</taxon>
        <taxon>Streptophyta</taxon>
        <taxon>Embryophyta</taxon>
        <taxon>Tracheophyta</taxon>
        <taxon>Spermatophyta</taxon>
        <taxon>Magnoliopsida</taxon>
        <taxon>Ranunculales</taxon>
        <taxon>Papaveraceae</taxon>
        <taxon>Papaveroideae</taxon>
        <taxon>Papaver</taxon>
    </lineage>
</organism>
<evidence type="ECO:0000256" key="1">
    <source>
        <dbReference type="ARBA" id="ARBA00006484"/>
    </source>
</evidence>
<sequence length="159" mass="17526">GAVVTGGNKGIGFDICKQLASNGIMVVLTSRDIKKGREAIEKLKTSYGICSKNVVFHQLNVLNPKTISSLADFVKTRFGKLDIWINNAGVAGCLMDVDRLRAMTSGFGEGLKETEKLLEQLEKPEMKELVTETYELVEECLKTNYYGVIPVTEILIPLL</sequence>
<dbReference type="PANTHER" id="PTHR43490:SF73">
    <property type="entry name" value="OS07G0685800 PROTEIN"/>
    <property type="match status" value="1"/>
</dbReference>
<dbReference type="PANTHER" id="PTHR43490">
    <property type="entry name" value="(+)-NEOMENTHOL DEHYDROGENASE"/>
    <property type="match status" value="1"/>
</dbReference>
<dbReference type="Pfam" id="PF00106">
    <property type="entry name" value="adh_short"/>
    <property type="match status" value="1"/>
</dbReference>
<accession>A0A4Y7ITU1</accession>
<dbReference type="GO" id="GO:0016491">
    <property type="term" value="F:oxidoreductase activity"/>
    <property type="evidence" value="ECO:0007669"/>
    <property type="project" value="UniProtKB-KW"/>
</dbReference>
<dbReference type="AlphaFoldDB" id="A0A4Y7ITU1"/>
<dbReference type="InterPro" id="IPR036291">
    <property type="entry name" value="NAD(P)-bd_dom_sf"/>
</dbReference>
<keyword evidence="3" id="KW-0560">Oxidoreductase</keyword>
<dbReference type="InterPro" id="IPR002347">
    <property type="entry name" value="SDR_fam"/>
</dbReference>
<gene>
    <name evidence="4" type="ORF">C5167_019984</name>
</gene>
<evidence type="ECO:0000256" key="2">
    <source>
        <dbReference type="ARBA" id="ARBA00022857"/>
    </source>
</evidence>
<dbReference type="PRINTS" id="PR00081">
    <property type="entry name" value="GDHRDH"/>
</dbReference>
<evidence type="ECO:0000313" key="4">
    <source>
        <dbReference type="EMBL" id="RZC51556.1"/>
    </source>
</evidence>
<dbReference type="GO" id="GO:0016020">
    <property type="term" value="C:membrane"/>
    <property type="evidence" value="ECO:0007669"/>
    <property type="project" value="TreeGrafter"/>
</dbReference>
<dbReference type="EMBL" id="CM010716">
    <property type="protein sequence ID" value="RZC51556.1"/>
    <property type="molecule type" value="Genomic_DNA"/>
</dbReference>
<reference evidence="4 5" key="1">
    <citation type="journal article" date="2018" name="Science">
        <title>The opium poppy genome and morphinan production.</title>
        <authorList>
            <person name="Guo L."/>
            <person name="Winzer T."/>
            <person name="Yang X."/>
            <person name="Li Y."/>
            <person name="Ning Z."/>
            <person name="He Z."/>
            <person name="Teodor R."/>
            <person name="Lu Y."/>
            <person name="Bowser T.A."/>
            <person name="Graham I.A."/>
            <person name="Ye K."/>
        </authorList>
    </citation>
    <scope>NUCLEOTIDE SEQUENCE [LARGE SCALE GENOMIC DNA]</scope>
    <source>
        <strain evidence="5">cv. HN1</strain>
        <tissue evidence="4">Leaves</tissue>
    </source>
</reference>
<feature type="non-terminal residue" evidence="4">
    <location>
        <position position="1"/>
    </location>
</feature>
<dbReference type="OMA" id="IGFDICK"/>
<name>A0A4Y7ITU1_PAPSO</name>
<dbReference type="SUPFAM" id="SSF51735">
    <property type="entry name" value="NAD(P)-binding Rossmann-fold domains"/>
    <property type="match status" value="1"/>
</dbReference>
<dbReference type="STRING" id="3469.A0A4Y7ITU1"/>
<dbReference type="Proteomes" id="UP000316621">
    <property type="component" value="Chromosome 2"/>
</dbReference>
<evidence type="ECO:0000256" key="3">
    <source>
        <dbReference type="ARBA" id="ARBA00023002"/>
    </source>
</evidence>
<evidence type="ECO:0000313" key="5">
    <source>
        <dbReference type="Proteomes" id="UP000316621"/>
    </source>
</evidence>
<keyword evidence="2" id="KW-0521">NADP</keyword>
<dbReference type="Gramene" id="RZC51556">
    <property type="protein sequence ID" value="RZC51556"/>
    <property type="gene ID" value="C5167_019984"/>
</dbReference>
<proteinExistence type="inferred from homology"/>
<dbReference type="Gene3D" id="3.40.50.720">
    <property type="entry name" value="NAD(P)-binding Rossmann-like Domain"/>
    <property type="match status" value="1"/>
</dbReference>
<comment type="similarity">
    <text evidence="1">Belongs to the short-chain dehydrogenases/reductases (SDR) family.</text>
</comment>
<keyword evidence="5" id="KW-1185">Reference proteome</keyword>